<keyword evidence="2 3" id="KW-0808">Transferase</keyword>
<dbReference type="NCBIfam" id="TIGR02428">
    <property type="entry name" value="pcaJ_scoB_fam"/>
    <property type="match status" value="1"/>
</dbReference>
<comment type="caution">
    <text evidence="5">The sequence shown here is derived from an EMBL/GenBank/DDBJ whole genome shotgun (WGS) entry which is preliminary data.</text>
</comment>
<sequence length="504" mass="54585">MLRIQARRFSTTSYRQLISKILPSANEAIQRSGLKSGATILAGGFGLCGIPDTLIDNIVSRKDSIRDLVIVSNNAGVDGKGLGKLLNEGQVDKAIVSYIGENKFFEAAYVNGDINLELTPQGTIAERIKAAANGVPAFYTPTGANTVLENGKMPIRYNKDGSVKTYSKPKETRIFNGKKYMLEEALRGDLSIIKVHKADRLGNCTFHSTAHNFNNVMARGSNHTIVEADEIVEVGEIKPNEIMLPGIYVSAVIQSLNPKQFEKVIYAKSEEEIAAVKSADHVLTKRERVAKRASLEFKEGMYVNLGLGIPLMAADFVDPSVDIQLQSENGVLGLGRLPYPGEEDPDTINAGKMAATLRTGAAIFGSEDSFGMIRSGRMDLTLLGAMQVSQNGDIANWTVPGKVKGMGGAMDLVANPEKTRVIACFEHVDKGKGLSKIRKECTLPLTGARCISRIITDLAVFDVDLKNGGLTLVEIAPDVTVEKLKEITDAEFKVAADLKKIVYH</sequence>
<dbReference type="AlphaFoldDB" id="A0A9P5KU36"/>
<feature type="active site" description="5-glutamyl coenzyme A thioester intermediate" evidence="4">
    <location>
        <position position="328"/>
    </location>
</feature>
<evidence type="ECO:0000256" key="1">
    <source>
        <dbReference type="ARBA" id="ARBA00007154"/>
    </source>
</evidence>
<dbReference type="SUPFAM" id="SSF100950">
    <property type="entry name" value="NagB/RpiA/CoA transferase-like"/>
    <property type="match status" value="2"/>
</dbReference>
<dbReference type="Proteomes" id="UP000750522">
    <property type="component" value="Unassembled WGS sequence"/>
</dbReference>
<comment type="similarity">
    <text evidence="1 3">Belongs to the 3-oxoacid CoA-transferase family.</text>
</comment>
<accession>A0A9P5KU36</accession>
<dbReference type="SMART" id="SM00882">
    <property type="entry name" value="CoA_trans"/>
    <property type="match status" value="2"/>
</dbReference>
<comment type="pathway">
    <text evidence="3">Ketone metabolism; succinyl-CoA degradation; acetoacetyl-CoA from succinyl-CoA: step 1/1.</text>
</comment>
<evidence type="ECO:0000313" key="5">
    <source>
        <dbReference type="EMBL" id="KAF5099732.1"/>
    </source>
</evidence>
<evidence type="ECO:0000313" key="6">
    <source>
        <dbReference type="Proteomes" id="UP000750522"/>
    </source>
</evidence>
<dbReference type="GO" id="GO:0046952">
    <property type="term" value="P:ketone body catabolic process"/>
    <property type="evidence" value="ECO:0007669"/>
    <property type="project" value="InterPro"/>
</dbReference>
<keyword evidence="3" id="KW-0496">Mitochondrion</keyword>
<protein>
    <recommendedName>
        <fullName evidence="3">Succinyl-CoA:3-ketoacid-coenzyme A transferase</fullName>
        <ecNumber evidence="3">2.8.3.5</ecNumber>
    </recommendedName>
</protein>
<dbReference type="PANTHER" id="PTHR13707:SF23">
    <property type="entry name" value="SUCCINYL-COA:3-KETOACID-COENZYME A TRANSFERASE"/>
    <property type="match status" value="1"/>
</dbReference>
<dbReference type="PIRSF" id="PIRSF000858">
    <property type="entry name" value="SCOT-t"/>
    <property type="match status" value="1"/>
</dbReference>
<name>A0A9P5KU36_GEOCN</name>
<dbReference type="EC" id="2.8.3.5" evidence="3"/>
<evidence type="ECO:0000256" key="2">
    <source>
        <dbReference type="ARBA" id="ARBA00022679"/>
    </source>
</evidence>
<reference evidence="5" key="1">
    <citation type="journal article" date="2020" name="Front. Microbiol.">
        <title>Phenotypic and Genetic Characterization of the Cheese Ripening Yeast Geotrichum candidum.</title>
        <authorList>
            <person name="Perkins V."/>
            <person name="Vignola S."/>
            <person name="Lessard M.H."/>
            <person name="Plante P.L."/>
            <person name="Corbeil J."/>
            <person name="Dugat-Bony E."/>
            <person name="Frenette M."/>
            <person name="Labrie S."/>
        </authorList>
    </citation>
    <scope>NUCLEOTIDE SEQUENCE</scope>
    <source>
        <strain evidence="5">LMA-70</strain>
    </source>
</reference>
<dbReference type="InterPro" id="IPR004164">
    <property type="entry name" value="CoA_transf_AS"/>
</dbReference>
<dbReference type="InterPro" id="IPR004165">
    <property type="entry name" value="CoA_trans_fam_I"/>
</dbReference>
<evidence type="ECO:0000256" key="3">
    <source>
        <dbReference type="PIRNR" id="PIRNR000858"/>
    </source>
</evidence>
<organism evidence="5 6">
    <name type="scientific">Geotrichum candidum</name>
    <name type="common">Oospora lactis</name>
    <name type="synonym">Dipodascus geotrichum</name>
    <dbReference type="NCBI Taxonomy" id="1173061"/>
    <lineage>
        <taxon>Eukaryota</taxon>
        <taxon>Fungi</taxon>
        <taxon>Dikarya</taxon>
        <taxon>Ascomycota</taxon>
        <taxon>Saccharomycotina</taxon>
        <taxon>Dipodascomycetes</taxon>
        <taxon>Dipodascales</taxon>
        <taxon>Dipodascaceae</taxon>
        <taxon>Geotrichum</taxon>
    </lineage>
</organism>
<dbReference type="InterPro" id="IPR037171">
    <property type="entry name" value="NagB/RpiA_transferase-like"/>
</dbReference>
<dbReference type="PANTHER" id="PTHR13707">
    <property type="entry name" value="KETOACID-COENZYME A TRANSFERASE"/>
    <property type="match status" value="1"/>
</dbReference>
<evidence type="ECO:0000256" key="4">
    <source>
        <dbReference type="PIRSR" id="PIRSR000858-1"/>
    </source>
</evidence>
<dbReference type="InterPro" id="IPR012791">
    <property type="entry name" value="3-oxoacid_CoA-transf_B"/>
</dbReference>
<comment type="function">
    <text evidence="3">Key enzyme for ketone body catabolism. Transfers the CoA moiety from succinate to acetoacetate. Formation of the enzyme-CoA intermediate proceeds via an unstable anhydride species formed between the carboxylate groups of the enzyme and substrate.</text>
</comment>
<dbReference type="Pfam" id="PF01144">
    <property type="entry name" value="CoA_trans"/>
    <property type="match status" value="2"/>
</dbReference>
<gene>
    <name evidence="5" type="ORF">DV451_002870</name>
</gene>
<proteinExistence type="inferred from homology"/>
<dbReference type="PROSITE" id="PS01274">
    <property type="entry name" value="COA_TRANSF_2"/>
    <property type="match status" value="1"/>
</dbReference>
<comment type="catalytic activity">
    <reaction evidence="3">
        <text>a 3-oxo acid + succinyl-CoA = a 3-oxoacyl-CoA + succinate</text>
        <dbReference type="Rhea" id="RHEA:24564"/>
        <dbReference type="ChEBI" id="CHEBI:30031"/>
        <dbReference type="ChEBI" id="CHEBI:35973"/>
        <dbReference type="ChEBI" id="CHEBI:57292"/>
        <dbReference type="ChEBI" id="CHEBI:90726"/>
        <dbReference type="EC" id="2.8.3.5"/>
    </reaction>
</comment>
<reference evidence="5" key="2">
    <citation type="submission" date="2020-01" db="EMBL/GenBank/DDBJ databases">
        <authorList>
            <person name="Perkins V."/>
            <person name="Lessard M.-H."/>
            <person name="Dugat-Bony E."/>
            <person name="Frenette M."/>
            <person name="Labrie S."/>
        </authorList>
    </citation>
    <scope>NUCLEOTIDE SEQUENCE</scope>
    <source>
        <strain evidence="5">LMA-70</strain>
    </source>
</reference>
<dbReference type="InterPro" id="IPR014388">
    <property type="entry name" value="3-oxoacid_CoA-transferase"/>
</dbReference>
<dbReference type="EMBL" id="QQZK01000056">
    <property type="protein sequence ID" value="KAF5099732.1"/>
    <property type="molecule type" value="Genomic_DNA"/>
</dbReference>
<dbReference type="GO" id="GO:0008260">
    <property type="term" value="F:succinyl-CoA:3-oxo-acid CoA-transferase activity"/>
    <property type="evidence" value="ECO:0007669"/>
    <property type="project" value="UniProtKB-EC"/>
</dbReference>
<dbReference type="Gene3D" id="3.40.1080.10">
    <property type="entry name" value="Glutaconate Coenzyme A-transferase"/>
    <property type="match status" value="2"/>
</dbReference>